<accession>A0A392LY64</accession>
<organism evidence="1 2">
    <name type="scientific">Trifolium medium</name>
    <dbReference type="NCBI Taxonomy" id="97028"/>
    <lineage>
        <taxon>Eukaryota</taxon>
        <taxon>Viridiplantae</taxon>
        <taxon>Streptophyta</taxon>
        <taxon>Embryophyta</taxon>
        <taxon>Tracheophyta</taxon>
        <taxon>Spermatophyta</taxon>
        <taxon>Magnoliopsida</taxon>
        <taxon>eudicotyledons</taxon>
        <taxon>Gunneridae</taxon>
        <taxon>Pentapetalae</taxon>
        <taxon>rosids</taxon>
        <taxon>fabids</taxon>
        <taxon>Fabales</taxon>
        <taxon>Fabaceae</taxon>
        <taxon>Papilionoideae</taxon>
        <taxon>50 kb inversion clade</taxon>
        <taxon>NPAAA clade</taxon>
        <taxon>Hologalegina</taxon>
        <taxon>IRL clade</taxon>
        <taxon>Trifolieae</taxon>
        <taxon>Trifolium</taxon>
    </lineage>
</organism>
<proteinExistence type="predicted"/>
<sequence length="236" mass="26417">ALEADIDTYTARSSVQSESDNIVHTYYHTNEPSSDLNFMHNLEAHSSGVIFTAMQQYSTSEPKIATTSGSDKPYFVTQQLTYPQPEKVLVSDTAVLSDTTISQQQQQQPEQTSVSEAIPIQPDTDIITTNIAPPINGTVEVMPTQQVVTVIISEPEPKLKEVISSELSVPEEEEEILHFDIRNTTPDIFKIRCQETMNIEMETPDVSIAEPTPTNEEQKKGWRKALQRVGSWLSYT</sequence>
<comment type="caution">
    <text evidence="1">The sequence shown here is derived from an EMBL/GenBank/DDBJ whole genome shotgun (WGS) entry which is preliminary data.</text>
</comment>
<evidence type="ECO:0000313" key="2">
    <source>
        <dbReference type="Proteomes" id="UP000265520"/>
    </source>
</evidence>
<evidence type="ECO:0000313" key="1">
    <source>
        <dbReference type="EMBL" id="MCH79912.1"/>
    </source>
</evidence>
<gene>
    <name evidence="1" type="ORF">A2U01_0000673</name>
</gene>
<dbReference type="Proteomes" id="UP000265520">
    <property type="component" value="Unassembled WGS sequence"/>
</dbReference>
<dbReference type="AlphaFoldDB" id="A0A392LY64"/>
<name>A0A392LY64_9FABA</name>
<reference evidence="1 2" key="1">
    <citation type="journal article" date="2018" name="Front. Plant Sci.">
        <title>Red Clover (Trifolium pratense) and Zigzag Clover (T. medium) - A Picture of Genomic Similarities and Differences.</title>
        <authorList>
            <person name="Dluhosova J."/>
            <person name="Istvanek J."/>
            <person name="Nedelnik J."/>
            <person name="Repkova J."/>
        </authorList>
    </citation>
    <scope>NUCLEOTIDE SEQUENCE [LARGE SCALE GENOMIC DNA]</scope>
    <source>
        <strain evidence="2">cv. 10/8</strain>
        <tissue evidence="1">Leaf</tissue>
    </source>
</reference>
<dbReference type="EMBL" id="LXQA010000495">
    <property type="protein sequence ID" value="MCH79912.1"/>
    <property type="molecule type" value="Genomic_DNA"/>
</dbReference>
<keyword evidence="2" id="KW-1185">Reference proteome</keyword>
<protein>
    <submittedName>
        <fullName evidence="1">Uncharacterized protein</fullName>
    </submittedName>
</protein>
<feature type="non-terminal residue" evidence="1">
    <location>
        <position position="1"/>
    </location>
</feature>